<reference evidence="2 3" key="1">
    <citation type="submission" date="2019-09" db="EMBL/GenBank/DDBJ databases">
        <title>Taxonomy of Antarctic Massilia spp.: description of Massilia rubra sp. nov., Massilia aquatica sp. nov., Massilia mucilaginosa sp. nov., Massilia frigida sp. nov. isolated from streams, lakes and regoliths.</title>
        <authorList>
            <person name="Holochova P."/>
            <person name="Sedlacek I."/>
            <person name="Kralova S."/>
            <person name="Maslanova I."/>
            <person name="Busse H.-J."/>
            <person name="Stankova E."/>
            <person name="Vrbovska V."/>
            <person name="Kovarovic V."/>
            <person name="Bartak M."/>
            <person name="Svec P."/>
            <person name="Pantucek R."/>
        </authorList>
    </citation>
    <scope>NUCLEOTIDE SEQUENCE [LARGE SCALE GENOMIC DNA]</scope>
    <source>
        <strain evidence="2 3">CCM 8692</strain>
    </source>
</reference>
<evidence type="ECO:0000313" key="3">
    <source>
        <dbReference type="Proteomes" id="UP000785613"/>
    </source>
</evidence>
<gene>
    <name evidence="2" type="ORF">F0185_22995</name>
</gene>
<name>A0ABX0LP03_9BURK</name>
<dbReference type="InterPro" id="IPR009560">
    <property type="entry name" value="DUF1176"/>
</dbReference>
<organism evidence="2 3">
    <name type="scientific">Massilia rubra</name>
    <dbReference type="NCBI Taxonomy" id="2607910"/>
    <lineage>
        <taxon>Bacteria</taxon>
        <taxon>Pseudomonadati</taxon>
        <taxon>Pseudomonadota</taxon>
        <taxon>Betaproteobacteria</taxon>
        <taxon>Burkholderiales</taxon>
        <taxon>Oxalobacteraceae</taxon>
        <taxon>Telluria group</taxon>
        <taxon>Massilia</taxon>
    </lineage>
</organism>
<evidence type="ECO:0000256" key="1">
    <source>
        <dbReference type="SAM" id="SignalP"/>
    </source>
</evidence>
<feature type="signal peptide" evidence="1">
    <location>
        <begin position="1"/>
        <end position="34"/>
    </location>
</feature>
<dbReference type="Proteomes" id="UP000785613">
    <property type="component" value="Unassembled WGS sequence"/>
</dbReference>
<accession>A0ABX0LP03</accession>
<proteinExistence type="predicted"/>
<protein>
    <submittedName>
        <fullName evidence="2">DUF1176 domain-containing protein</fullName>
    </submittedName>
</protein>
<keyword evidence="1" id="KW-0732">Signal</keyword>
<evidence type="ECO:0000313" key="2">
    <source>
        <dbReference type="EMBL" id="NHZ36434.1"/>
    </source>
</evidence>
<dbReference type="EMBL" id="VUYU01000018">
    <property type="protein sequence ID" value="NHZ36434.1"/>
    <property type="molecule type" value="Genomic_DNA"/>
</dbReference>
<keyword evidence="3" id="KW-1185">Reference proteome</keyword>
<sequence length="347" mass="37518">MCYARPVQPRQGARMKASHWIGILLGLVSNAANAVDFEYGDWAVACDNTRRCEAVGFQRDGGEPVALFLERDAGPDQPVSLTLMLDTGRGKVPDKVILTVGQVILHDVIPEQVINTDDAAKLIPALLKGERAEVRAGTRHWAVSLDGASAALLKMDDLQGRVGTPGALVRKGTKSESSVLRALPVPVLRAARLDRARPGDERLLAAILKAIGKRDCSRDEDDPDRRERSLHRLSGGKVLVMIQCGQGAYQSGSDVWIANGKPPYAPVPAVLPPLEANHGNSVTNGGFDEGQLSSYNKWRATIECGVSTSWLWTAQGFKLLDETRATMCRGFPEGIALRTWTANLAPK</sequence>
<comment type="caution">
    <text evidence="2">The sequence shown here is derived from an EMBL/GenBank/DDBJ whole genome shotgun (WGS) entry which is preliminary data.</text>
</comment>
<feature type="chain" id="PRO_5045932006" evidence="1">
    <location>
        <begin position="35"/>
        <end position="347"/>
    </location>
</feature>
<dbReference type="Pfam" id="PF06674">
    <property type="entry name" value="DUF1176"/>
    <property type="match status" value="1"/>
</dbReference>